<dbReference type="Pfam" id="PF00046">
    <property type="entry name" value="Homeodomain"/>
    <property type="match status" value="1"/>
</dbReference>
<dbReference type="GO" id="GO:0003700">
    <property type="term" value="F:DNA-binding transcription factor activity"/>
    <property type="evidence" value="ECO:0007669"/>
    <property type="project" value="InterPro"/>
</dbReference>
<feature type="region of interest" description="Disordered" evidence="11">
    <location>
        <begin position="1"/>
        <end position="74"/>
    </location>
</feature>
<dbReference type="eggNOG" id="ENOG502QVSY">
    <property type="taxonomic scope" value="Eukaryota"/>
</dbReference>
<dbReference type="SMART" id="SM00389">
    <property type="entry name" value="HOX"/>
    <property type="match status" value="1"/>
</dbReference>
<evidence type="ECO:0000256" key="5">
    <source>
        <dbReference type="ARBA" id="ARBA00023155"/>
    </source>
</evidence>
<dbReference type="Gramene" id="OBART01G25820.1">
    <property type="protein sequence ID" value="OBART01G25820.1"/>
    <property type="gene ID" value="OBART01G25820"/>
</dbReference>
<feature type="region of interest" description="Disordered" evidence="11">
    <location>
        <begin position="125"/>
        <end position="299"/>
    </location>
</feature>
<keyword evidence="3" id="KW-0805">Transcription regulation</keyword>
<sequence length="619" mass="63174">MASSNRHWPSMFRSKHATQPWQTQPDMAGSPPSLLSGSSAGSAGGGGYSLKSSPFSSVGEERVPDPKPRWNPRPEQIRILEAIFNSGMVNPPRDEIPRIRMQLQDYGQVGDANVFYWFQNRKSRSKNKLRSGGTGRAGLGLGGNRASAPAAAATAHREAVAPSFTLPPILPPQPVQPQQQLVSPVAAPTSLSSSSSDRSSGSSKPARATSTQAMSLRSGGTGRAGLGLGGNRASAPAAAHREAVAPSFTPPPPILPAPQPVQPQQQLVSPVAAPTSSSSSSSDRSSGSSKPARATSTQAMSVTTAMDLLSPLAAACHQQMLYQGQPLESPPAPAPKVHGIVPHDEPVFLQWPQSPCLSAVDLGAAILGGQYMHLPVPAPQPPSSPGAAGMFWGLCNDVQAPNNTGHKSCAWSAGLGQHWCGSADQLGLGKSSAASIATVSRPEEAHDVDATKHSLLQYGFGITTPAVHVDVTSSAAGVLPPVPSSPSPPNAAVTVASVAATASLTDFAASAISAGAVANNQFQGLADFGLVAGACSGAGAAAAGAPEAGSSVAAVVCVSVAGAAPPLFYPAAHFNVRHYGDEAELLRYRGGSRTEPVPVDESGVTVEPLQQGAVYIVVM</sequence>
<feature type="compositionally biased region" description="Low complexity" evidence="11">
    <location>
        <begin position="262"/>
        <end position="289"/>
    </location>
</feature>
<keyword evidence="5 9" id="KW-0371">Homeobox</keyword>
<dbReference type="InterPro" id="IPR044557">
    <property type="entry name" value="WOX8/9-like"/>
</dbReference>
<dbReference type="SUPFAM" id="SSF46689">
    <property type="entry name" value="Homeodomain-like"/>
    <property type="match status" value="1"/>
</dbReference>
<reference evidence="13" key="1">
    <citation type="journal article" date="2009" name="Rice">
        <title>De Novo Next Generation Sequencing of Plant Genomes.</title>
        <authorList>
            <person name="Rounsley S."/>
            <person name="Marri P.R."/>
            <person name="Yu Y."/>
            <person name="He R."/>
            <person name="Sisneros N."/>
            <person name="Goicoechea J.L."/>
            <person name="Lee S.J."/>
            <person name="Angelova A."/>
            <person name="Kudrna D."/>
            <person name="Luo M."/>
            <person name="Affourtit J."/>
            <person name="Desany B."/>
            <person name="Knight J."/>
            <person name="Niazi F."/>
            <person name="Egholm M."/>
            <person name="Wing R.A."/>
        </authorList>
    </citation>
    <scope>NUCLEOTIDE SEQUENCE [LARGE SCALE GENOMIC DNA]</scope>
    <source>
        <strain evidence="13">cv. IRGC 105608</strain>
    </source>
</reference>
<dbReference type="STRING" id="65489.A0A0D3ES87"/>
<evidence type="ECO:0000259" key="12">
    <source>
        <dbReference type="PROSITE" id="PS50071"/>
    </source>
</evidence>
<evidence type="ECO:0000256" key="2">
    <source>
        <dbReference type="ARBA" id="ARBA00022473"/>
    </source>
</evidence>
<dbReference type="PROSITE" id="PS50071">
    <property type="entry name" value="HOMEOBOX_2"/>
    <property type="match status" value="1"/>
</dbReference>
<feature type="compositionally biased region" description="Gly residues" evidence="11">
    <location>
        <begin position="219"/>
        <end position="230"/>
    </location>
</feature>
<dbReference type="CDD" id="cd00086">
    <property type="entry name" value="homeodomain"/>
    <property type="match status" value="1"/>
</dbReference>
<organism evidence="13">
    <name type="scientific">Oryza barthii</name>
    <dbReference type="NCBI Taxonomy" id="65489"/>
    <lineage>
        <taxon>Eukaryota</taxon>
        <taxon>Viridiplantae</taxon>
        <taxon>Streptophyta</taxon>
        <taxon>Embryophyta</taxon>
        <taxon>Tracheophyta</taxon>
        <taxon>Spermatophyta</taxon>
        <taxon>Magnoliopsida</taxon>
        <taxon>Liliopsida</taxon>
        <taxon>Poales</taxon>
        <taxon>Poaceae</taxon>
        <taxon>BOP clade</taxon>
        <taxon>Oryzoideae</taxon>
        <taxon>Oryzeae</taxon>
        <taxon>Oryzinae</taxon>
        <taxon>Oryza</taxon>
    </lineage>
</organism>
<dbReference type="AlphaFoldDB" id="A0A0D3ES87"/>
<feature type="domain" description="Homeobox" evidence="12">
    <location>
        <begin position="63"/>
        <end position="128"/>
    </location>
</feature>
<dbReference type="GO" id="GO:0003677">
    <property type="term" value="F:DNA binding"/>
    <property type="evidence" value="ECO:0007669"/>
    <property type="project" value="UniProtKB-UniRule"/>
</dbReference>
<accession>A0A0D3ES87</accession>
<comment type="similarity">
    <text evidence="8">Belongs to the WUS homeobox family.</text>
</comment>
<dbReference type="PaxDb" id="65489-OBART01G25820.1"/>
<evidence type="ECO:0000256" key="6">
    <source>
        <dbReference type="ARBA" id="ARBA00023163"/>
    </source>
</evidence>
<evidence type="ECO:0000256" key="7">
    <source>
        <dbReference type="ARBA" id="ARBA00023242"/>
    </source>
</evidence>
<dbReference type="Proteomes" id="UP000026960">
    <property type="component" value="Chromosome 1"/>
</dbReference>
<feature type="compositionally biased region" description="Gly residues" evidence="11">
    <location>
        <begin position="132"/>
        <end position="143"/>
    </location>
</feature>
<dbReference type="PANTHER" id="PTHR47288:SF1">
    <property type="entry name" value="WUSCHEL-RELATED HOMEOBOX 9"/>
    <property type="match status" value="1"/>
</dbReference>
<keyword evidence="2" id="KW-0217">Developmental protein</keyword>
<evidence type="ECO:0000256" key="1">
    <source>
        <dbReference type="ARBA" id="ARBA00004123"/>
    </source>
</evidence>
<dbReference type="Gene3D" id="1.10.10.60">
    <property type="entry name" value="Homeodomain-like"/>
    <property type="match status" value="1"/>
</dbReference>
<dbReference type="GO" id="GO:1905393">
    <property type="term" value="P:plant organ formation"/>
    <property type="evidence" value="ECO:0007669"/>
    <property type="project" value="UniProtKB-ARBA"/>
</dbReference>
<feature type="DNA-binding region" description="Homeobox" evidence="9">
    <location>
        <begin position="65"/>
        <end position="129"/>
    </location>
</feature>
<dbReference type="FunFam" id="1.10.10.60:FF:000118">
    <property type="entry name" value="WUSCHEL-related homeobox 11"/>
    <property type="match status" value="1"/>
</dbReference>
<evidence type="ECO:0000313" key="13">
    <source>
        <dbReference type="EnsemblPlants" id="OBART01G25820.1"/>
    </source>
</evidence>
<dbReference type="GO" id="GO:0050793">
    <property type="term" value="P:regulation of developmental process"/>
    <property type="evidence" value="ECO:0007669"/>
    <property type="project" value="InterPro"/>
</dbReference>
<keyword evidence="7 9" id="KW-0539">Nucleus</keyword>
<keyword evidence="4 9" id="KW-0238">DNA-binding</keyword>
<dbReference type="InterPro" id="IPR001356">
    <property type="entry name" value="HD"/>
</dbReference>
<dbReference type="PANTHER" id="PTHR47288">
    <property type="entry name" value="WUSCHEL-RELATED HOMEOBOX 9"/>
    <property type="match status" value="1"/>
</dbReference>
<comment type="subcellular location">
    <subcellularLocation>
        <location evidence="1 9 10">Nucleus</location>
    </subcellularLocation>
</comment>
<dbReference type="InterPro" id="IPR009057">
    <property type="entry name" value="Homeodomain-like_sf"/>
</dbReference>
<keyword evidence="6" id="KW-0804">Transcription</keyword>
<feature type="compositionally biased region" description="Low complexity" evidence="11">
    <location>
        <begin position="144"/>
        <end position="154"/>
    </location>
</feature>
<evidence type="ECO:0000256" key="9">
    <source>
        <dbReference type="PROSITE-ProRule" id="PRU00108"/>
    </source>
</evidence>
<name>A0A0D3ES87_9ORYZ</name>
<evidence type="ECO:0000256" key="11">
    <source>
        <dbReference type="SAM" id="MobiDB-lite"/>
    </source>
</evidence>
<evidence type="ECO:0000256" key="3">
    <source>
        <dbReference type="ARBA" id="ARBA00023015"/>
    </source>
</evidence>
<dbReference type="HOGENOM" id="CLU_030463_2_0_1"/>
<feature type="compositionally biased region" description="Low complexity" evidence="11">
    <location>
        <begin position="28"/>
        <end position="41"/>
    </location>
</feature>
<feature type="compositionally biased region" description="Basic and acidic residues" evidence="11">
    <location>
        <begin position="59"/>
        <end position="68"/>
    </location>
</feature>
<dbReference type="GO" id="GO:0005634">
    <property type="term" value="C:nucleus"/>
    <property type="evidence" value="ECO:0007669"/>
    <property type="project" value="UniProtKB-SubCell"/>
</dbReference>
<dbReference type="GO" id="GO:0048731">
    <property type="term" value="P:system development"/>
    <property type="evidence" value="ECO:0007669"/>
    <property type="project" value="UniProtKB-ARBA"/>
</dbReference>
<feature type="compositionally biased region" description="Pro residues" evidence="11">
    <location>
        <begin position="248"/>
        <end position="261"/>
    </location>
</feature>
<keyword evidence="14" id="KW-1185">Reference proteome</keyword>
<evidence type="ECO:0000256" key="8">
    <source>
        <dbReference type="ARBA" id="ARBA00024040"/>
    </source>
</evidence>
<evidence type="ECO:0000313" key="14">
    <source>
        <dbReference type="Proteomes" id="UP000026960"/>
    </source>
</evidence>
<reference evidence="13" key="2">
    <citation type="submission" date="2015-03" db="UniProtKB">
        <authorList>
            <consortium name="EnsemblPlants"/>
        </authorList>
    </citation>
    <scope>IDENTIFICATION</scope>
</reference>
<dbReference type="EnsemblPlants" id="OBART01G25820.1">
    <property type="protein sequence ID" value="OBART01G25820.1"/>
    <property type="gene ID" value="OBART01G25820"/>
</dbReference>
<feature type="compositionally biased region" description="Low complexity" evidence="11">
    <location>
        <begin position="176"/>
        <end position="203"/>
    </location>
</feature>
<evidence type="ECO:0000256" key="4">
    <source>
        <dbReference type="ARBA" id="ARBA00023125"/>
    </source>
</evidence>
<protein>
    <recommendedName>
        <fullName evidence="12">Homeobox domain-containing protein</fullName>
    </recommendedName>
</protein>
<proteinExistence type="inferred from homology"/>
<evidence type="ECO:0000256" key="10">
    <source>
        <dbReference type="RuleBase" id="RU000682"/>
    </source>
</evidence>